<dbReference type="EMBL" id="MU006224">
    <property type="protein sequence ID" value="KAF2827603.1"/>
    <property type="molecule type" value="Genomic_DNA"/>
</dbReference>
<evidence type="ECO:0000256" key="1">
    <source>
        <dbReference type="SAM" id="MobiDB-lite"/>
    </source>
</evidence>
<feature type="transmembrane region" description="Helical" evidence="2">
    <location>
        <begin position="121"/>
        <end position="141"/>
    </location>
</feature>
<gene>
    <name evidence="3" type="ORF">CC86DRAFT_369697</name>
</gene>
<dbReference type="Pfam" id="PF10361">
    <property type="entry name" value="DUF2434"/>
    <property type="match status" value="1"/>
</dbReference>
<feature type="transmembrane region" description="Helical" evidence="2">
    <location>
        <begin position="79"/>
        <end position="100"/>
    </location>
</feature>
<dbReference type="OrthoDB" id="5308502at2759"/>
<organism evidence="3 4">
    <name type="scientific">Ophiobolus disseminans</name>
    <dbReference type="NCBI Taxonomy" id="1469910"/>
    <lineage>
        <taxon>Eukaryota</taxon>
        <taxon>Fungi</taxon>
        <taxon>Dikarya</taxon>
        <taxon>Ascomycota</taxon>
        <taxon>Pezizomycotina</taxon>
        <taxon>Dothideomycetes</taxon>
        <taxon>Pleosporomycetidae</taxon>
        <taxon>Pleosporales</taxon>
        <taxon>Pleosporineae</taxon>
        <taxon>Phaeosphaeriaceae</taxon>
        <taxon>Ophiobolus</taxon>
    </lineage>
</organism>
<feature type="transmembrane region" description="Helical" evidence="2">
    <location>
        <begin position="254"/>
        <end position="271"/>
    </location>
</feature>
<dbReference type="Proteomes" id="UP000799424">
    <property type="component" value="Unassembled WGS sequence"/>
</dbReference>
<feature type="transmembrane region" description="Helical" evidence="2">
    <location>
        <begin position="153"/>
        <end position="172"/>
    </location>
</feature>
<name>A0A6A7A3A0_9PLEO</name>
<feature type="compositionally biased region" description="Polar residues" evidence="1">
    <location>
        <begin position="446"/>
        <end position="455"/>
    </location>
</feature>
<feature type="transmembrane region" description="Helical" evidence="2">
    <location>
        <begin position="322"/>
        <end position="345"/>
    </location>
</feature>
<protein>
    <submittedName>
        <fullName evidence="3">Uncharacterized protein</fullName>
    </submittedName>
</protein>
<keyword evidence="2" id="KW-0812">Transmembrane</keyword>
<keyword evidence="4" id="KW-1185">Reference proteome</keyword>
<feature type="compositionally biased region" description="Low complexity" evidence="1">
    <location>
        <begin position="456"/>
        <end position="465"/>
    </location>
</feature>
<evidence type="ECO:0000313" key="4">
    <source>
        <dbReference type="Proteomes" id="UP000799424"/>
    </source>
</evidence>
<keyword evidence="2" id="KW-0472">Membrane</keyword>
<accession>A0A6A7A3A0</accession>
<evidence type="ECO:0000313" key="3">
    <source>
        <dbReference type="EMBL" id="KAF2827603.1"/>
    </source>
</evidence>
<sequence length="486" mass="55551">MPLPFTAGANTSFTNINNTSLNKTALLEYNYTLYPNATISNSTHCYLVFSTFKPTFLSNGTWLNATTCYIPYYPIATRGILSIGYGVLFGLTIVLTMMNLRKHGKRYLRESKRFRAVGRRWQWYWMLSVAGCGIISTLTGVDIDRYYLQDLPIILQSFFFALMVPGTLAMVWEGTRHWASWQVRQICDEDPFLLPQHDRRAKTEFWLPLVFYVFAFLDFFMVIPRSWSGLKKQNTEWQIEHIARPAATGARDKAGAILAVCAWMVICYSLWHSLKHYKQESWKHCPPKLAISIVVLAARLGYGMASAWNWDISISKVGVQLGWPFGLGYAAILVIILILEIAGFLEENEDKVLIAQRTARGRVHDTELNITRKPSWWQKNFKDRYLSDEQRHKNMTAEIGGGRATSQRIEQDLEMRSLTVTNLEAGTALEDPFRDEPLATPLQTRQMETASSHTNMSDAASMHSSSSERSHARQPPQQHIRSMLDI</sequence>
<proteinExistence type="predicted"/>
<reference evidence="3" key="1">
    <citation type="journal article" date="2020" name="Stud. Mycol.">
        <title>101 Dothideomycetes genomes: a test case for predicting lifestyles and emergence of pathogens.</title>
        <authorList>
            <person name="Haridas S."/>
            <person name="Albert R."/>
            <person name="Binder M."/>
            <person name="Bloem J."/>
            <person name="Labutti K."/>
            <person name="Salamov A."/>
            <person name="Andreopoulos B."/>
            <person name="Baker S."/>
            <person name="Barry K."/>
            <person name="Bills G."/>
            <person name="Bluhm B."/>
            <person name="Cannon C."/>
            <person name="Castanera R."/>
            <person name="Culley D."/>
            <person name="Daum C."/>
            <person name="Ezra D."/>
            <person name="Gonzalez J."/>
            <person name="Henrissat B."/>
            <person name="Kuo A."/>
            <person name="Liang C."/>
            <person name="Lipzen A."/>
            <person name="Lutzoni F."/>
            <person name="Magnuson J."/>
            <person name="Mondo S."/>
            <person name="Nolan M."/>
            <person name="Ohm R."/>
            <person name="Pangilinan J."/>
            <person name="Park H.-J."/>
            <person name="Ramirez L."/>
            <person name="Alfaro M."/>
            <person name="Sun H."/>
            <person name="Tritt A."/>
            <person name="Yoshinaga Y."/>
            <person name="Zwiers L.-H."/>
            <person name="Turgeon B."/>
            <person name="Goodwin S."/>
            <person name="Spatafora J."/>
            <person name="Crous P."/>
            <person name="Grigoriev I."/>
        </authorList>
    </citation>
    <scope>NUCLEOTIDE SEQUENCE</scope>
    <source>
        <strain evidence="3">CBS 113818</strain>
    </source>
</reference>
<dbReference type="InterPro" id="IPR018830">
    <property type="entry name" value="DUF2434"/>
</dbReference>
<feature type="transmembrane region" description="Helical" evidence="2">
    <location>
        <begin position="291"/>
        <end position="310"/>
    </location>
</feature>
<dbReference type="AlphaFoldDB" id="A0A6A7A3A0"/>
<keyword evidence="2" id="KW-1133">Transmembrane helix</keyword>
<evidence type="ECO:0000256" key="2">
    <source>
        <dbReference type="SAM" id="Phobius"/>
    </source>
</evidence>
<feature type="transmembrane region" description="Helical" evidence="2">
    <location>
        <begin position="205"/>
        <end position="223"/>
    </location>
</feature>
<feature type="region of interest" description="Disordered" evidence="1">
    <location>
        <begin position="446"/>
        <end position="486"/>
    </location>
</feature>